<keyword evidence="2 3" id="KW-0501">Molybdenum cofactor biosynthesis</keyword>
<dbReference type="Proteomes" id="UP000603940">
    <property type="component" value="Unassembled WGS sequence"/>
</dbReference>
<protein>
    <recommendedName>
        <fullName evidence="3">Sulfur carrier protein FdhD</fullName>
    </recommendedName>
</protein>
<reference evidence="4 5" key="1">
    <citation type="journal article" date="2009" name="Int. J. Syst. Evol. Microbiol.">
        <title>Transfer of Teichococcus ludipueritiae and Muricoccus roseus to the genus Roseomonas, as Roseomonas ludipueritiae comb. nov. and Roseomonas rosea comb. nov., respectively, and emended description of the genus Roseomonas.</title>
        <authorList>
            <person name="Sanchez-Porro C."/>
            <person name="Gallego V."/>
            <person name="Busse H.J."/>
            <person name="Kampfer P."/>
            <person name="Ventosa A."/>
        </authorList>
    </citation>
    <scope>NUCLEOTIDE SEQUENCE [LARGE SCALE GENOMIC DNA]</scope>
    <source>
        <strain evidence="4 5">DSM 14915</strain>
    </source>
</reference>
<gene>
    <name evidence="3 4" type="primary">fdhD</name>
    <name evidence="4" type="ORF">IBL25_02260</name>
</gene>
<sequence>MRGARQVPRRAWRGGNWQDGDRALPEEVAVAFTYDGAAHAVMMATPDDLRDFAIGFSLTEGILTHADEVDALEIVPLPAGIDLRFWLRSDRGEALAARRRRLAGPVGCGMCGLETLAQTQRAVPRVGPGIELLPGQVQEALAALPPSQALNTETHAVHAAAFWHPARGLVALREDVGRHNALDKLAGALAARALPAAEGMVIMTSRISVELVQKAAMLGAPLLAGISAPTTLALEVAEAAGITVLGICRRDGFEVFTHPHRVREEAPA</sequence>
<dbReference type="Gene3D" id="3.40.140.10">
    <property type="entry name" value="Cytidine Deaminase, domain 2"/>
    <property type="match status" value="1"/>
</dbReference>
<dbReference type="EMBL" id="JACTUZ010000004">
    <property type="protein sequence ID" value="MBC9175768.1"/>
    <property type="molecule type" value="Genomic_DNA"/>
</dbReference>
<accession>A0ABR7R285</accession>
<dbReference type="Pfam" id="PF02634">
    <property type="entry name" value="FdhD-NarQ"/>
    <property type="match status" value="1"/>
</dbReference>
<evidence type="ECO:0000313" key="5">
    <source>
        <dbReference type="Proteomes" id="UP000603940"/>
    </source>
</evidence>
<evidence type="ECO:0000256" key="1">
    <source>
        <dbReference type="ARBA" id="ARBA00022490"/>
    </source>
</evidence>
<dbReference type="InterPro" id="IPR016193">
    <property type="entry name" value="Cytidine_deaminase-like"/>
</dbReference>
<name>A0ABR7R285_9PROT</name>
<evidence type="ECO:0000256" key="2">
    <source>
        <dbReference type="ARBA" id="ARBA00023150"/>
    </source>
</evidence>
<comment type="similarity">
    <text evidence="3">Belongs to the FdhD family.</text>
</comment>
<feature type="active site" description="Cysteine persulfide intermediate" evidence="3">
    <location>
        <position position="108"/>
    </location>
</feature>
<comment type="function">
    <text evidence="3">Required for formate dehydrogenase (FDH) activity. Acts as a sulfur carrier protein that transfers sulfur from IscS to the molybdenum cofactor prior to its insertion into FDH.</text>
</comment>
<dbReference type="SUPFAM" id="SSF53927">
    <property type="entry name" value="Cytidine deaminase-like"/>
    <property type="match status" value="1"/>
</dbReference>
<proteinExistence type="inferred from homology"/>
<dbReference type="InterPro" id="IPR003786">
    <property type="entry name" value="FdhD"/>
</dbReference>
<dbReference type="PIRSF" id="PIRSF015626">
    <property type="entry name" value="FdhD"/>
    <property type="match status" value="1"/>
</dbReference>
<dbReference type="PANTHER" id="PTHR30592:SF1">
    <property type="entry name" value="SULFUR CARRIER PROTEIN FDHD"/>
    <property type="match status" value="1"/>
</dbReference>
<dbReference type="PANTHER" id="PTHR30592">
    <property type="entry name" value="FORMATE DEHYDROGENASE"/>
    <property type="match status" value="1"/>
</dbReference>
<evidence type="ECO:0000256" key="3">
    <source>
        <dbReference type="HAMAP-Rule" id="MF_00187"/>
    </source>
</evidence>
<comment type="subcellular location">
    <subcellularLocation>
        <location evidence="3">Cytoplasm</location>
    </subcellularLocation>
</comment>
<evidence type="ECO:0000313" key="4">
    <source>
        <dbReference type="EMBL" id="MBC9175768.1"/>
    </source>
</evidence>
<comment type="caution">
    <text evidence="3">Lacks conserved residue(s) required for the propagation of feature annotation.</text>
</comment>
<dbReference type="NCBIfam" id="TIGR00129">
    <property type="entry name" value="fdhD_narQ"/>
    <property type="match status" value="1"/>
</dbReference>
<dbReference type="Gene3D" id="3.10.20.10">
    <property type="match status" value="1"/>
</dbReference>
<organism evidence="4 5">
    <name type="scientific">Pseudoroseomonas ludipueritiae</name>
    <dbReference type="NCBI Taxonomy" id="198093"/>
    <lineage>
        <taxon>Bacteria</taxon>
        <taxon>Pseudomonadati</taxon>
        <taxon>Pseudomonadota</taxon>
        <taxon>Alphaproteobacteria</taxon>
        <taxon>Acetobacterales</taxon>
        <taxon>Acetobacteraceae</taxon>
        <taxon>Pseudoroseomonas</taxon>
    </lineage>
</organism>
<dbReference type="HAMAP" id="MF_00187">
    <property type="entry name" value="FdhD"/>
    <property type="match status" value="1"/>
</dbReference>
<keyword evidence="1 3" id="KW-0963">Cytoplasm</keyword>
<keyword evidence="5" id="KW-1185">Reference proteome</keyword>
<comment type="caution">
    <text evidence="4">The sequence shown here is derived from an EMBL/GenBank/DDBJ whole genome shotgun (WGS) entry which is preliminary data.</text>
</comment>